<comment type="caution">
    <text evidence="3">The sequence shown here is derived from an EMBL/GenBank/DDBJ whole genome shotgun (WGS) entry which is preliminary data.</text>
</comment>
<reference evidence="3 4" key="1">
    <citation type="submission" date="2020-07" db="EMBL/GenBank/DDBJ databases">
        <title>Genomic Encyclopedia of Type Strains, Phase IV (KMG-V): Genome sequencing to study the core and pangenomes of soil and plant-associated prokaryotes.</title>
        <authorList>
            <person name="Whitman W."/>
        </authorList>
    </citation>
    <scope>NUCLEOTIDE SEQUENCE [LARGE SCALE GENOMIC DNA]</scope>
    <source>
        <strain evidence="3 4">X4EP2</strain>
    </source>
</reference>
<organism evidence="3 4">
    <name type="scientific">Granulicella arctica</name>
    <dbReference type="NCBI Taxonomy" id="940613"/>
    <lineage>
        <taxon>Bacteria</taxon>
        <taxon>Pseudomonadati</taxon>
        <taxon>Acidobacteriota</taxon>
        <taxon>Terriglobia</taxon>
        <taxon>Terriglobales</taxon>
        <taxon>Acidobacteriaceae</taxon>
        <taxon>Granulicella</taxon>
    </lineage>
</organism>
<feature type="domain" description="Glycosyltransferase 2-like" evidence="2">
    <location>
        <begin position="2"/>
        <end position="140"/>
    </location>
</feature>
<dbReference type="Proteomes" id="UP000589520">
    <property type="component" value="Unassembled WGS sequence"/>
</dbReference>
<keyword evidence="1" id="KW-0472">Membrane</keyword>
<keyword evidence="1" id="KW-0812">Transmembrane</keyword>
<dbReference type="RefSeq" id="WP_348640897.1">
    <property type="nucleotide sequence ID" value="NZ_JACCCW010000002.1"/>
</dbReference>
<dbReference type="AlphaFoldDB" id="A0A7Y9PJH0"/>
<evidence type="ECO:0000259" key="2">
    <source>
        <dbReference type="Pfam" id="PF00535"/>
    </source>
</evidence>
<keyword evidence="1" id="KW-1133">Transmembrane helix</keyword>
<sequence>MILPARNEERLLPECLASLLVQSEPGFALGVQWEVIVVNDDSSDGTREIAEKSAKNYPGVTALDAPALDLGPLGGFTGKNNACWAGAQRARGAWLLFTDADTEHELGDLSRALREAQRHHVSLLSYSPRQVVTGFWQRAVMPLVFSELASVYPPKQVNDPELRLAAANGQFLMVERDAYFSVGGHRAVGSNVLEDVVLARNIKRGQRPIRFRYAPEALSTKMYRTTAAMIEGWTKNLALLFPSPIALAVWRVLDLLLFFGLPVLGFIVPQHIPYQGLVFFLLWVRTCFRFYNRVLRSNFPALDIAISILGVPLFVFLLIRSFLHHRIHKKVGWKGRTYSTGR</sequence>
<evidence type="ECO:0000313" key="3">
    <source>
        <dbReference type="EMBL" id="NYF80986.1"/>
    </source>
</evidence>
<keyword evidence="3" id="KW-0808">Transferase</keyword>
<feature type="transmembrane region" description="Helical" evidence="1">
    <location>
        <begin position="304"/>
        <end position="323"/>
    </location>
</feature>
<evidence type="ECO:0000313" key="4">
    <source>
        <dbReference type="Proteomes" id="UP000589520"/>
    </source>
</evidence>
<dbReference type="PANTHER" id="PTHR43646">
    <property type="entry name" value="GLYCOSYLTRANSFERASE"/>
    <property type="match status" value="1"/>
</dbReference>
<dbReference type="EMBL" id="JACCCW010000002">
    <property type="protein sequence ID" value="NYF80986.1"/>
    <property type="molecule type" value="Genomic_DNA"/>
</dbReference>
<accession>A0A7Y9PJH0</accession>
<dbReference type="GO" id="GO:0016740">
    <property type="term" value="F:transferase activity"/>
    <property type="evidence" value="ECO:0007669"/>
    <property type="project" value="UniProtKB-KW"/>
</dbReference>
<name>A0A7Y9PJH0_9BACT</name>
<gene>
    <name evidence="3" type="ORF">HDF17_003306</name>
</gene>
<dbReference type="CDD" id="cd00761">
    <property type="entry name" value="Glyco_tranf_GTA_type"/>
    <property type="match status" value="1"/>
</dbReference>
<dbReference type="SUPFAM" id="SSF53448">
    <property type="entry name" value="Nucleotide-diphospho-sugar transferases"/>
    <property type="match status" value="1"/>
</dbReference>
<keyword evidence="4" id="KW-1185">Reference proteome</keyword>
<protein>
    <submittedName>
        <fullName evidence="3">Glycosyltransferase involved in cell wall biosynthesis</fullName>
    </submittedName>
</protein>
<dbReference type="Gene3D" id="3.90.550.10">
    <property type="entry name" value="Spore Coat Polysaccharide Biosynthesis Protein SpsA, Chain A"/>
    <property type="match status" value="1"/>
</dbReference>
<evidence type="ECO:0000256" key="1">
    <source>
        <dbReference type="SAM" id="Phobius"/>
    </source>
</evidence>
<dbReference type="InterPro" id="IPR029044">
    <property type="entry name" value="Nucleotide-diphossugar_trans"/>
</dbReference>
<dbReference type="PANTHER" id="PTHR43646:SF3">
    <property type="entry name" value="SLR1566 PROTEIN"/>
    <property type="match status" value="1"/>
</dbReference>
<proteinExistence type="predicted"/>
<dbReference type="Pfam" id="PF00535">
    <property type="entry name" value="Glycos_transf_2"/>
    <property type="match status" value="1"/>
</dbReference>
<dbReference type="InterPro" id="IPR001173">
    <property type="entry name" value="Glyco_trans_2-like"/>
</dbReference>